<gene>
    <name evidence="14" type="ORF">BECKH772A_GA0070896_1000537</name>
    <name evidence="15" type="ORF">BECKH772B_GA0070898_1000537</name>
    <name evidence="16" type="ORF">BECKH772C_GA0070978_1000537</name>
</gene>
<feature type="domain" description="Radical SAM core" evidence="13">
    <location>
        <begin position="104"/>
        <end position="359"/>
    </location>
</feature>
<evidence type="ECO:0000313" key="15">
    <source>
        <dbReference type="EMBL" id="VFJ89567.1"/>
    </source>
</evidence>
<dbReference type="SFLD" id="SFLDS00029">
    <property type="entry name" value="Radical_SAM"/>
    <property type="match status" value="1"/>
</dbReference>
<feature type="binding site" evidence="11">
    <location>
        <position position="122"/>
    </location>
    <ligand>
        <name>[4Fe-4S] cluster</name>
        <dbReference type="ChEBI" id="CHEBI:49883"/>
        <note>4Fe-4S-S-AdoMet</note>
    </ligand>
</feature>
<feature type="modified residue" description="N6-(pyridoxal phosphate)lysine" evidence="12">
    <location>
        <position position="355"/>
    </location>
</feature>
<evidence type="ECO:0000256" key="4">
    <source>
        <dbReference type="ARBA" id="ARBA00022485"/>
    </source>
</evidence>
<dbReference type="InterPro" id="IPR007197">
    <property type="entry name" value="rSAM"/>
</dbReference>
<evidence type="ECO:0000256" key="9">
    <source>
        <dbReference type="ARBA" id="ARBA00023014"/>
    </source>
</evidence>
<dbReference type="InterPro" id="IPR003739">
    <property type="entry name" value="Lys_aminomutase/Glu_NH3_mut"/>
</dbReference>
<evidence type="ECO:0000256" key="6">
    <source>
        <dbReference type="ARBA" id="ARBA00022723"/>
    </source>
</evidence>
<evidence type="ECO:0000256" key="2">
    <source>
        <dbReference type="ARBA" id="ARBA00001966"/>
    </source>
</evidence>
<evidence type="ECO:0000256" key="10">
    <source>
        <dbReference type="ARBA" id="ARBA00023235"/>
    </source>
</evidence>
<dbReference type="InterPro" id="IPR013785">
    <property type="entry name" value="Aldolase_TIM"/>
</dbReference>
<dbReference type="GO" id="GO:0051539">
    <property type="term" value="F:4 iron, 4 sulfur cluster binding"/>
    <property type="evidence" value="ECO:0007669"/>
    <property type="project" value="UniProtKB-KW"/>
</dbReference>
<feature type="binding site" evidence="11">
    <location>
        <position position="125"/>
    </location>
    <ligand>
        <name>[4Fe-4S] cluster</name>
        <dbReference type="ChEBI" id="CHEBI:49883"/>
        <note>4Fe-4S-S-AdoMet</note>
    </ligand>
</feature>
<reference evidence="15" key="1">
    <citation type="submission" date="2019-02" db="EMBL/GenBank/DDBJ databases">
        <authorList>
            <person name="Gruber-Vodicka R. H."/>
            <person name="Seah K. B. B."/>
        </authorList>
    </citation>
    <scope>NUCLEOTIDE SEQUENCE</scope>
    <source>
        <strain evidence="16">BECK_SA2B12</strain>
        <strain evidence="14">BECK_SA2B15</strain>
        <strain evidence="15">BECK_SA2B20</strain>
    </source>
</reference>
<proteinExistence type="inferred from homology"/>
<comment type="similarity">
    <text evidence="3">Belongs to the radical SAM superfamily. KamA family.</text>
</comment>
<evidence type="ECO:0000256" key="1">
    <source>
        <dbReference type="ARBA" id="ARBA00001933"/>
    </source>
</evidence>
<evidence type="ECO:0000313" key="14">
    <source>
        <dbReference type="EMBL" id="VFJ87849.1"/>
    </source>
</evidence>
<sequence>MYAMDHWQSALSKGFQDPMAVLDILGLRPEQRLPHATAHAAPIDIPPFPFRVPRGYVARMERGDPQDPLLRQVLPLAEEHIQSPGYTRDPLNERGALRAPGVLQKYQGRVLLVTTTACAIHCRYCFRRHFSHGDGHYADNDPHFRAALTHIRRDNTLREVILSGGDPLCLVDEKLAALARGLADIPHVGRLRIHTRLPIVLPERVDEALLAWLTETVLGRRSKDRKGFPFRSIEHSGDRGLEVVVVVHANHPNEIDEAVVKALTRLRRAGVLVLNQSVLLRGVNDNEDSLVRLNERLFTTGALPYYLHMLDPVAGSRHFAVEEERAKMIMAELRARLPGYLVPRRVREVAGARYKVPID</sequence>
<dbReference type="EMBL" id="CAADFJ010000005">
    <property type="protein sequence ID" value="VFJ96265.1"/>
    <property type="molecule type" value="Genomic_DNA"/>
</dbReference>
<evidence type="ECO:0000256" key="11">
    <source>
        <dbReference type="PIRSR" id="PIRSR004911-1"/>
    </source>
</evidence>
<keyword evidence="4 11" id="KW-0004">4Fe-4S</keyword>
<dbReference type="GO" id="GO:0016853">
    <property type="term" value="F:isomerase activity"/>
    <property type="evidence" value="ECO:0007669"/>
    <property type="project" value="UniProtKB-KW"/>
</dbReference>
<dbReference type="AlphaFoldDB" id="A0A450UBS2"/>
<evidence type="ECO:0000313" key="16">
    <source>
        <dbReference type="EMBL" id="VFJ96265.1"/>
    </source>
</evidence>
<evidence type="ECO:0000256" key="8">
    <source>
        <dbReference type="ARBA" id="ARBA00023004"/>
    </source>
</evidence>
<dbReference type="CDD" id="cd01335">
    <property type="entry name" value="Radical_SAM"/>
    <property type="match status" value="1"/>
</dbReference>
<dbReference type="InterPro" id="IPR058240">
    <property type="entry name" value="rSAM_sf"/>
</dbReference>
<keyword evidence="10" id="KW-0413">Isomerase</keyword>
<dbReference type="EMBL" id="CAADFI010000005">
    <property type="protein sequence ID" value="VFJ89567.1"/>
    <property type="molecule type" value="Genomic_DNA"/>
</dbReference>
<evidence type="ECO:0000256" key="7">
    <source>
        <dbReference type="ARBA" id="ARBA00022898"/>
    </source>
</evidence>
<dbReference type="GO" id="GO:0046872">
    <property type="term" value="F:metal ion binding"/>
    <property type="evidence" value="ECO:0007669"/>
    <property type="project" value="UniProtKB-KW"/>
</dbReference>
<dbReference type="PANTHER" id="PTHR30538:SF1">
    <property type="entry name" value="L-LYSINE 2,3-AMINOMUTASE"/>
    <property type="match status" value="1"/>
</dbReference>
<dbReference type="Gene3D" id="3.20.20.70">
    <property type="entry name" value="Aldolase class I"/>
    <property type="match status" value="1"/>
</dbReference>
<evidence type="ECO:0000256" key="3">
    <source>
        <dbReference type="ARBA" id="ARBA00008703"/>
    </source>
</evidence>
<name>A0A450UBS2_9GAMM</name>
<dbReference type="PIRSF" id="PIRSF004911">
    <property type="entry name" value="DUF160"/>
    <property type="match status" value="1"/>
</dbReference>
<comment type="cofactor">
    <cofactor evidence="2">
        <name>[4Fe-4S] cluster</name>
        <dbReference type="ChEBI" id="CHEBI:49883"/>
    </cofactor>
</comment>
<dbReference type="SFLD" id="SFLDG01070">
    <property type="entry name" value="PLP-dependent"/>
    <property type="match status" value="1"/>
</dbReference>
<organism evidence="15">
    <name type="scientific">Candidatus Kentrum eta</name>
    <dbReference type="NCBI Taxonomy" id="2126337"/>
    <lineage>
        <taxon>Bacteria</taxon>
        <taxon>Pseudomonadati</taxon>
        <taxon>Pseudomonadota</taxon>
        <taxon>Gammaproteobacteria</taxon>
        <taxon>Candidatus Kentrum</taxon>
    </lineage>
</organism>
<dbReference type="EMBL" id="CAADFG010000005">
    <property type="protein sequence ID" value="VFJ87849.1"/>
    <property type="molecule type" value="Genomic_DNA"/>
</dbReference>
<evidence type="ECO:0000259" key="13">
    <source>
        <dbReference type="PROSITE" id="PS51918"/>
    </source>
</evidence>
<feature type="binding site" evidence="11">
    <location>
        <position position="118"/>
    </location>
    <ligand>
        <name>[4Fe-4S] cluster</name>
        <dbReference type="ChEBI" id="CHEBI:49883"/>
        <note>4Fe-4S-S-AdoMet</note>
    </ligand>
</feature>
<dbReference type="Pfam" id="PF04055">
    <property type="entry name" value="Radical_SAM"/>
    <property type="match status" value="1"/>
</dbReference>
<keyword evidence="5" id="KW-0949">S-adenosyl-L-methionine</keyword>
<keyword evidence="7 12" id="KW-0663">Pyridoxal phosphate</keyword>
<dbReference type="PANTHER" id="PTHR30538">
    <property type="entry name" value="LYSINE 2,3-AMINOMUTASE-RELATED"/>
    <property type="match status" value="1"/>
</dbReference>
<comment type="cofactor">
    <cofactor evidence="1 12">
        <name>pyridoxal 5'-phosphate</name>
        <dbReference type="ChEBI" id="CHEBI:597326"/>
    </cofactor>
</comment>
<evidence type="ECO:0000256" key="5">
    <source>
        <dbReference type="ARBA" id="ARBA00022691"/>
    </source>
</evidence>
<evidence type="ECO:0000256" key="12">
    <source>
        <dbReference type="PIRSR" id="PIRSR603739-50"/>
    </source>
</evidence>
<keyword evidence="6 11" id="KW-0479">Metal-binding</keyword>
<accession>A0A450UBS2</accession>
<protein>
    <submittedName>
        <fullName evidence="15">L-lysine 2,3-aminomutase</fullName>
    </submittedName>
</protein>
<keyword evidence="8" id="KW-0408">Iron</keyword>
<dbReference type="SUPFAM" id="SSF102114">
    <property type="entry name" value="Radical SAM enzymes"/>
    <property type="match status" value="2"/>
</dbReference>
<dbReference type="PROSITE" id="PS51918">
    <property type="entry name" value="RADICAL_SAM"/>
    <property type="match status" value="1"/>
</dbReference>
<keyword evidence="9 11" id="KW-0411">Iron-sulfur</keyword>